<evidence type="ECO:0000313" key="12">
    <source>
        <dbReference type="Proteomes" id="UP000803884"/>
    </source>
</evidence>
<reference evidence="11 12" key="1">
    <citation type="journal article" date="2020" name="Microbiol. Resour. Announc.">
        <title>Draft Genome Sequence of a Cladosporium Species Isolated from the Mesophotic Ascidian Didemnum maculosum.</title>
        <authorList>
            <person name="Gioti A."/>
            <person name="Siaperas R."/>
            <person name="Nikolaivits E."/>
            <person name="Le Goff G."/>
            <person name="Ouazzani J."/>
            <person name="Kotoulas G."/>
            <person name="Topakas E."/>
        </authorList>
    </citation>
    <scope>NUCLEOTIDE SEQUENCE [LARGE SCALE GENOMIC DNA]</scope>
    <source>
        <strain evidence="11 12">TM138-S3</strain>
    </source>
</reference>
<dbReference type="GO" id="GO:0005351">
    <property type="term" value="F:carbohydrate:proton symporter activity"/>
    <property type="evidence" value="ECO:0007669"/>
    <property type="project" value="TreeGrafter"/>
</dbReference>
<accession>A0AB34KJI1</accession>
<keyword evidence="5 9" id="KW-1133">Transmembrane helix</keyword>
<evidence type="ECO:0000259" key="10">
    <source>
        <dbReference type="PROSITE" id="PS50850"/>
    </source>
</evidence>
<dbReference type="SUPFAM" id="SSF103473">
    <property type="entry name" value="MFS general substrate transporter"/>
    <property type="match status" value="1"/>
</dbReference>
<sequence length="574" mass="62662">MSSFSSSSRSDSPRLSPQGSITNHITTSTVVGAVRHAHYMGLSGPALRTAIGLTAGMSFLAFGYGQGDIGGIMLVDNFREMFPQMDARTTPTLPVATLAGVVVGSWNLGCLAGAVFTFFLCNLLGRKGCIIVGLSIEVIGKIIQCSAFTLGQYIAGRVVAGVGNGFIASTIPAWQAECLKTHRRGTLLLVSFGSCITLGLALSYWLTYGFSWIHTLSVSWRFPVAFSILLILPALLMIVFLPESPRYLLLCGKEAEALNVLSALEELPPDHEDIRREVLLIKNTVLRLASGSSVGGLFSMGKERHLHRVVLAIMLQIFQQFTGINLFVQFLGSMFANQLMYPVQLGLLLAACCGTWFFLSSVFAVIGIDRYFGRRTLTIFGASGMFVCMVLLCILAYLGTPASHHAMSAFLFAYTAFFSVGWQGMSWLWAVELIPLSIRGPANALSTAVNWLANFCVVITCPVMFTNITWRTYVTYAVINFLIVPAIYFFYPETGSRSLEEVDLLFESAAAEGNPWFSVVKVAKREPRWFDHEGEKTEGYSSNGTTDPSSNDPSSINEKPKPYGPLRSGQSDDQ</sequence>
<evidence type="ECO:0000313" key="11">
    <source>
        <dbReference type="EMBL" id="KAL1584953.1"/>
    </source>
</evidence>
<evidence type="ECO:0000256" key="3">
    <source>
        <dbReference type="ARBA" id="ARBA00022448"/>
    </source>
</evidence>
<dbReference type="InterPro" id="IPR050360">
    <property type="entry name" value="MFS_Sugar_Transporters"/>
</dbReference>
<dbReference type="PRINTS" id="PR00171">
    <property type="entry name" value="SUGRTRNSPORT"/>
</dbReference>
<comment type="caution">
    <text evidence="11">The sequence shown here is derived from an EMBL/GenBank/DDBJ whole genome shotgun (WGS) entry which is preliminary data.</text>
</comment>
<evidence type="ECO:0000256" key="1">
    <source>
        <dbReference type="ARBA" id="ARBA00004141"/>
    </source>
</evidence>
<keyword evidence="4 9" id="KW-0812">Transmembrane</keyword>
<dbReference type="GO" id="GO:0016020">
    <property type="term" value="C:membrane"/>
    <property type="evidence" value="ECO:0007669"/>
    <property type="project" value="UniProtKB-SubCell"/>
</dbReference>
<feature type="transmembrane region" description="Helical" evidence="9">
    <location>
        <begin position="50"/>
        <end position="75"/>
    </location>
</feature>
<dbReference type="Pfam" id="PF00083">
    <property type="entry name" value="Sugar_tr"/>
    <property type="match status" value="1"/>
</dbReference>
<feature type="transmembrane region" description="Helical" evidence="9">
    <location>
        <begin position="220"/>
        <end position="241"/>
    </location>
</feature>
<evidence type="ECO:0000256" key="4">
    <source>
        <dbReference type="ARBA" id="ARBA00022692"/>
    </source>
</evidence>
<evidence type="ECO:0000256" key="6">
    <source>
        <dbReference type="ARBA" id="ARBA00023136"/>
    </source>
</evidence>
<keyword evidence="3 7" id="KW-0813">Transport</keyword>
<evidence type="ECO:0000256" key="5">
    <source>
        <dbReference type="ARBA" id="ARBA00022989"/>
    </source>
</evidence>
<dbReference type="PROSITE" id="PS50850">
    <property type="entry name" value="MFS"/>
    <property type="match status" value="1"/>
</dbReference>
<dbReference type="InterPro" id="IPR005828">
    <property type="entry name" value="MFS_sugar_transport-like"/>
</dbReference>
<proteinExistence type="inferred from homology"/>
<dbReference type="PANTHER" id="PTHR48022:SF68">
    <property type="entry name" value="MAJOR FACILITATOR SUPERFAMILY (MFS) PROFILE DOMAIN-CONTAINING PROTEIN-RELATED"/>
    <property type="match status" value="1"/>
</dbReference>
<comment type="subcellular location">
    <subcellularLocation>
        <location evidence="1">Membrane</location>
        <topology evidence="1">Multi-pass membrane protein</topology>
    </subcellularLocation>
</comment>
<dbReference type="GeneID" id="96007597"/>
<protein>
    <recommendedName>
        <fullName evidence="10">Major facilitator superfamily (MFS) profile domain-containing protein</fullName>
    </recommendedName>
</protein>
<dbReference type="EMBL" id="JAAQHG020000022">
    <property type="protein sequence ID" value="KAL1584953.1"/>
    <property type="molecule type" value="Genomic_DNA"/>
</dbReference>
<dbReference type="InterPro" id="IPR020846">
    <property type="entry name" value="MFS_dom"/>
</dbReference>
<feature type="compositionally biased region" description="Polar residues" evidence="8">
    <location>
        <begin position="539"/>
        <end position="557"/>
    </location>
</feature>
<feature type="transmembrane region" description="Helical" evidence="9">
    <location>
        <begin position="95"/>
        <end position="121"/>
    </location>
</feature>
<feature type="region of interest" description="Disordered" evidence="8">
    <location>
        <begin position="1"/>
        <end position="22"/>
    </location>
</feature>
<dbReference type="Proteomes" id="UP000803884">
    <property type="component" value="Unassembled WGS sequence"/>
</dbReference>
<dbReference type="NCBIfam" id="TIGR00879">
    <property type="entry name" value="SP"/>
    <property type="match status" value="1"/>
</dbReference>
<feature type="transmembrane region" description="Helical" evidence="9">
    <location>
        <begin position="471"/>
        <end position="491"/>
    </location>
</feature>
<dbReference type="RefSeq" id="XP_069228059.1">
    <property type="nucleotide sequence ID" value="XM_069374759.1"/>
</dbReference>
<feature type="transmembrane region" description="Helical" evidence="9">
    <location>
        <begin position="343"/>
        <end position="365"/>
    </location>
</feature>
<feature type="transmembrane region" description="Helical" evidence="9">
    <location>
        <begin position="187"/>
        <end position="208"/>
    </location>
</feature>
<feature type="transmembrane region" description="Helical" evidence="9">
    <location>
        <begin position="410"/>
        <end position="430"/>
    </location>
</feature>
<gene>
    <name evidence="11" type="ORF">WHR41_06154</name>
</gene>
<feature type="transmembrane region" description="Helical" evidence="9">
    <location>
        <begin position="377"/>
        <end position="398"/>
    </location>
</feature>
<keyword evidence="6 9" id="KW-0472">Membrane</keyword>
<dbReference type="InterPro" id="IPR036259">
    <property type="entry name" value="MFS_trans_sf"/>
</dbReference>
<evidence type="ECO:0000256" key="8">
    <source>
        <dbReference type="SAM" id="MobiDB-lite"/>
    </source>
</evidence>
<evidence type="ECO:0000256" key="9">
    <source>
        <dbReference type="SAM" id="Phobius"/>
    </source>
</evidence>
<organism evidence="11 12">
    <name type="scientific">Cladosporium halotolerans</name>
    <dbReference type="NCBI Taxonomy" id="1052096"/>
    <lineage>
        <taxon>Eukaryota</taxon>
        <taxon>Fungi</taxon>
        <taxon>Dikarya</taxon>
        <taxon>Ascomycota</taxon>
        <taxon>Pezizomycotina</taxon>
        <taxon>Dothideomycetes</taxon>
        <taxon>Dothideomycetidae</taxon>
        <taxon>Cladosporiales</taxon>
        <taxon>Cladosporiaceae</taxon>
        <taxon>Cladosporium</taxon>
    </lineage>
</organism>
<evidence type="ECO:0000256" key="7">
    <source>
        <dbReference type="RuleBase" id="RU003346"/>
    </source>
</evidence>
<dbReference type="Gene3D" id="1.20.1250.20">
    <property type="entry name" value="MFS general substrate transporter like domains"/>
    <property type="match status" value="1"/>
</dbReference>
<feature type="transmembrane region" description="Helical" evidence="9">
    <location>
        <begin position="442"/>
        <end position="465"/>
    </location>
</feature>
<dbReference type="PANTHER" id="PTHR48022">
    <property type="entry name" value="PLASTIDIC GLUCOSE TRANSPORTER 4"/>
    <property type="match status" value="1"/>
</dbReference>
<feature type="domain" description="Major facilitator superfamily (MFS) profile" evidence="10">
    <location>
        <begin position="51"/>
        <end position="495"/>
    </location>
</feature>
<evidence type="ECO:0000256" key="2">
    <source>
        <dbReference type="ARBA" id="ARBA00010992"/>
    </source>
</evidence>
<dbReference type="InterPro" id="IPR003663">
    <property type="entry name" value="Sugar/inositol_transpt"/>
</dbReference>
<feature type="region of interest" description="Disordered" evidence="8">
    <location>
        <begin position="532"/>
        <end position="574"/>
    </location>
</feature>
<keyword evidence="12" id="KW-1185">Reference proteome</keyword>
<comment type="similarity">
    <text evidence="2 7">Belongs to the major facilitator superfamily. Sugar transporter (TC 2.A.1.1) family.</text>
</comment>
<feature type="transmembrane region" description="Helical" evidence="9">
    <location>
        <begin position="309"/>
        <end position="331"/>
    </location>
</feature>
<dbReference type="AlphaFoldDB" id="A0AB34KJI1"/>
<name>A0AB34KJI1_9PEZI</name>
<feature type="compositionally biased region" description="Low complexity" evidence="8">
    <location>
        <begin position="1"/>
        <end position="17"/>
    </location>
</feature>